<proteinExistence type="predicted"/>
<dbReference type="EMBL" id="JBHLWO010000002">
    <property type="protein sequence ID" value="MFC0319730.1"/>
    <property type="molecule type" value="Genomic_DNA"/>
</dbReference>
<dbReference type="Proteomes" id="UP001589774">
    <property type="component" value="Unassembled WGS sequence"/>
</dbReference>
<protein>
    <submittedName>
        <fullName evidence="1">Soluble adenylyl cyclase-like protein</fullName>
    </submittedName>
</protein>
<accession>A0ABV6HLF3</accession>
<evidence type="ECO:0000313" key="2">
    <source>
        <dbReference type="Proteomes" id="UP001589774"/>
    </source>
</evidence>
<comment type="caution">
    <text evidence="1">The sequence shown here is derived from an EMBL/GenBank/DDBJ whole genome shotgun (WGS) entry which is preliminary data.</text>
</comment>
<gene>
    <name evidence="1" type="ORF">ACFFI0_15515</name>
</gene>
<name>A0ABV6HLF3_9SPHI</name>
<organism evidence="1 2">
    <name type="scientific">Olivibacter oleidegradans</name>
    <dbReference type="NCBI Taxonomy" id="760123"/>
    <lineage>
        <taxon>Bacteria</taxon>
        <taxon>Pseudomonadati</taxon>
        <taxon>Bacteroidota</taxon>
        <taxon>Sphingobacteriia</taxon>
        <taxon>Sphingobacteriales</taxon>
        <taxon>Sphingobacteriaceae</taxon>
        <taxon>Olivibacter</taxon>
    </lineage>
</organism>
<keyword evidence="2" id="KW-1185">Reference proteome</keyword>
<evidence type="ECO:0000313" key="1">
    <source>
        <dbReference type="EMBL" id="MFC0319730.1"/>
    </source>
</evidence>
<dbReference type="RefSeq" id="WP_130855743.1">
    <property type="nucleotide sequence ID" value="NZ_JBHLWO010000002.1"/>
</dbReference>
<reference evidence="1 2" key="1">
    <citation type="submission" date="2024-09" db="EMBL/GenBank/DDBJ databases">
        <authorList>
            <person name="Sun Q."/>
            <person name="Mori K."/>
        </authorList>
    </citation>
    <scope>NUCLEOTIDE SEQUENCE [LARGE SCALE GENOMIC DNA]</scope>
    <source>
        <strain evidence="1 2">CCM 7765</strain>
    </source>
</reference>
<sequence length="144" mass="16263">MKAQVQEKQVIEYLKEMREALLQEIKSIDKTIEGITGNKSNSLASLIPSSAGYTLESKANKKVLKPVENFDPHSKLDYKISYALTNVGQGFKEDILDVLQQAQPELDPYKLEKVVAVRLSYLLKNGFIEGRKIGRRFEYTLIGA</sequence>